<sequence>MKPYEPRLAGRHVRSTPTGKLVREGEFTDPNATAAPPAEQPAAEAGEQIPAAEPVSAPTARKGK</sequence>
<gene>
    <name evidence="2" type="ORF">EH240_20035</name>
</gene>
<dbReference type="AlphaFoldDB" id="A0A3P3FK73"/>
<organism evidence="2 3">
    <name type="scientific">Mesorhizobium tamadayense</name>
    <dbReference type="NCBI Taxonomy" id="425306"/>
    <lineage>
        <taxon>Bacteria</taxon>
        <taxon>Pseudomonadati</taxon>
        <taxon>Pseudomonadota</taxon>
        <taxon>Alphaproteobacteria</taxon>
        <taxon>Hyphomicrobiales</taxon>
        <taxon>Phyllobacteriaceae</taxon>
        <taxon>Mesorhizobium</taxon>
    </lineage>
</organism>
<evidence type="ECO:0000313" key="2">
    <source>
        <dbReference type="EMBL" id="RRH98088.1"/>
    </source>
</evidence>
<feature type="compositionally biased region" description="Low complexity" evidence="1">
    <location>
        <begin position="30"/>
        <end position="54"/>
    </location>
</feature>
<reference evidence="2 3" key="1">
    <citation type="submission" date="2018-11" db="EMBL/GenBank/DDBJ databases">
        <title>the genome of Mesorhizobium tamadayense DSM 28320.</title>
        <authorList>
            <person name="Gao J."/>
        </authorList>
    </citation>
    <scope>NUCLEOTIDE SEQUENCE [LARGE SCALE GENOMIC DNA]</scope>
    <source>
        <strain evidence="2 3">DSM 28320</strain>
    </source>
</reference>
<keyword evidence="3" id="KW-1185">Reference proteome</keyword>
<evidence type="ECO:0000313" key="3">
    <source>
        <dbReference type="Proteomes" id="UP000273786"/>
    </source>
</evidence>
<proteinExistence type="predicted"/>
<dbReference type="EMBL" id="RQXT01000025">
    <property type="protein sequence ID" value="RRH98088.1"/>
    <property type="molecule type" value="Genomic_DNA"/>
</dbReference>
<protein>
    <submittedName>
        <fullName evidence="2">Uncharacterized protein</fullName>
    </submittedName>
</protein>
<comment type="caution">
    <text evidence="2">The sequence shown here is derived from an EMBL/GenBank/DDBJ whole genome shotgun (WGS) entry which is preliminary data.</text>
</comment>
<evidence type="ECO:0000256" key="1">
    <source>
        <dbReference type="SAM" id="MobiDB-lite"/>
    </source>
</evidence>
<accession>A0A3P3FK73</accession>
<dbReference type="Proteomes" id="UP000273786">
    <property type="component" value="Unassembled WGS sequence"/>
</dbReference>
<dbReference type="RefSeq" id="WP_125001751.1">
    <property type="nucleotide sequence ID" value="NZ_RQXT01000025.1"/>
</dbReference>
<feature type="region of interest" description="Disordered" evidence="1">
    <location>
        <begin position="1"/>
        <end position="64"/>
    </location>
</feature>
<name>A0A3P3FK73_9HYPH</name>